<organism evidence="1 2">
    <name type="scientific">Petralouisia muris</name>
    <dbReference type="NCBI Taxonomy" id="3032872"/>
    <lineage>
        <taxon>Bacteria</taxon>
        <taxon>Bacillati</taxon>
        <taxon>Bacillota</taxon>
        <taxon>Clostridia</taxon>
        <taxon>Lachnospirales</taxon>
        <taxon>Lachnospiraceae</taxon>
        <taxon>Petralouisia</taxon>
    </lineage>
</organism>
<protein>
    <submittedName>
        <fullName evidence="1">Uncharacterized protein</fullName>
    </submittedName>
</protein>
<comment type="caution">
    <text evidence="1">The sequence shown here is derived from an EMBL/GenBank/DDBJ whole genome shotgun (WGS) entry which is preliminary data.</text>
</comment>
<accession>A0AC61RLU5</accession>
<dbReference type="EMBL" id="SRYA01000144">
    <property type="protein sequence ID" value="TGY86755.1"/>
    <property type="molecule type" value="Genomic_DNA"/>
</dbReference>
<sequence length="208" mass="24083">MQKETHKATKPMEKADNYTSGKSEAFTEKKKREKDFGREKLEEAFCHKISEELEGFKEEALRLEKEEIFSIVYRIDSMIRIYETLAEHSGELGEEELKRCVQEEGILQSLYQRWLKSPAPQEEELEHSVCSGIKEICRDAESEAGETIREKKQKLLETEEKTARTKQKISVGQRETGTKGKRESQKKNGTLRKERFHGKADSDQKPAA</sequence>
<keyword evidence="2" id="KW-1185">Reference proteome</keyword>
<evidence type="ECO:0000313" key="2">
    <source>
        <dbReference type="Proteomes" id="UP000304953"/>
    </source>
</evidence>
<dbReference type="Proteomes" id="UP000304953">
    <property type="component" value="Unassembled WGS sequence"/>
</dbReference>
<evidence type="ECO:0000313" key="1">
    <source>
        <dbReference type="EMBL" id="TGY86755.1"/>
    </source>
</evidence>
<reference evidence="1" key="1">
    <citation type="submission" date="2019-04" db="EMBL/GenBank/DDBJ databases">
        <title>Microbes associate with the intestines of laboratory mice.</title>
        <authorList>
            <person name="Navarre W."/>
            <person name="Wong E."/>
            <person name="Huang K."/>
            <person name="Tropini C."/>
            <person name="Ng K."/>
            <person name="Yu B."/>
        </authorList>
    </citation>
    <scope>NUCLEOTIDE SEQUENCE</scope>
    <source>
        <strain evidence="1">NM01_1-7b</strain>
    </source>
</reference>
<proteinExistence type="predicted"/>
<gene>
    <name evidence="1" type="ORF">E5329_27960</name>
</gene>
<name>A0AC61RLU5_9FIRM</name>